<dbReference type="PRINTS" id="PR00750">
    <property type="entry name" value="BETAAMYLASE"/>
</dbReference>
<comment type="similarity">
    <text evidence="1 4">Belongs to the glycosyl hydrolase 14 family.</text>
</comment>
<protein>
    <recommendedName>
        <fullName evidence="4">Beta-amylase</fullName>
        <ecNumber evidence="4">3.2.1.2</ecNumber>
    </recommendedName>
</protein>
<dbReference type="InterPro" id="IPR017853">
    <property type="entry name" value="GH"/>
</dbReference>
<evidence type="ECO:0000256" key="1">
    <source>
        <dbReference type="ARBA" id="ARBA00005652"/>
    </source>
</evidence>
<evidence type="ECO:0000256" key="2">
    <source>
        <dbReference type="ARBA" id="ARBA00023277"/>
    </source>
</evidence>
<keyword evidence="2 4" id="KW-0119">Carbohydrate metabolism</keyword>
<keyword evidence="4" id="KW-0326">Glycosidase</keyword>
<name>A0ABR2YYT6_9CHLO</name>
<organism evidence="5 6">
    <name type="scientific">Coccomyxa subellipsoidea</name>
    <dbReference type="NCBI Taxonomy" id="248742"/>
    <lineage>
        <taxon>Eukaryota</taxon>
        <taxon>Viridiplantae</taxon>
        <taxon>Chlorophyta</taxon>
        <taxon>core chlorophytes</taxon>
        <taxon>Trebouxiophyceae</taxon>
        <taxon>Trebouxiophyceae incertae sedis</taxon>
        <taxon>Coccomyxaceae</taxon>
        <taxon>Coccomyxa</taxon>
    </lineage>
</organism>
<comment type="catalytic activity">
    <reaction evidence="4">
        <text>Hydrolysis of (1-&gt;4)-alpha-D-glucosidic linkages in polysaccharides so as to remove successive maltose units from the non-reducing ends of the chains.</text>
        <dbReference type="EC" id="3.2.1.2"/>
    </reaction>
</comment>
<dbReference type="Proteomes" id="UP001491310">
    <property type="component" value="Unassembled WGS sequence"/>
</dbReference>
<dbReference type="SUPFAM" id="SSF51445">
    <property type="entry name" value="(Trans)glycosidases"/>
    <property type="match status" value="1"/>
</dbReference>
<evidence type="ECO:0000256" key="4">
    <source>
        <dbReference type="RuleBase" id="RU000509"/>
    </source>
</evidence>
<proteinExistence type="inferred from homology"/>
<dbReference type="Gene3D" id="3.20.20.80">
    <property type="entry name" value="Glycosidases"/>
    <property type="match status" value="1"/>
</dbReference>
<dbReference type="PANTHER" id="PTHR31352">
    <property type="entry name" value="BETA-AMYLASE 1, CHLOROPLASTIC"/>
    <property type="match status" value="1"/>
</dbReference>
<keyword evidence="6" id="KW-1185">Reference proteome</keyword>
<evidence type="ECO:0000313" key="6">
    <source>
        <dbReference type="Proteomes" id="UP001491310"/>
    </source>
</evidence>
<reference evidence="5 6" key="1">
    <citation type="journal article" date="2024" name="Nat. Commun.">
        <title>Phylogenomics reveals the evolutionary origins of lichenization in chlorophyte algae.</title>
        <authorList>
            <person name="Puginier C."/>
            <person name="Libourel C."/>
            <person name="Otte J."/>
            <person name="Skaloud P."/>
            <person name="Haon M."/>
            <person name="Grisel S."/>
            <person name="Petersen M."/>
            <person name="Berrin J.G."/>
            <person name="Delaux P.M."/>
            <person name="Dal Grande F."/>
            <person name="Keller J."/>
        </authorList>
    </citation>
    <scope>NUCLEOTIDE SEQUENCE [LARGE SCALE GENOMIC DNA]</scope>
    <source>
        <strain evidence="5 6">SAG 216-7</strain>
    </source>
</reference>
<sequence>MKSLNIAEGLGSVSRRHCEFLGASKRNTARFSQGKRSNTNIAPVQAKAPQLHGETRRWNFNEMQNLKKKTVGASLDEEHKPTEIFIMLPLDIIAVGELEEGKEASFIHAPSHNAKLLDKQFATLKEAGAHGVMLDVWWGICERHGPKEYDFGAYMELFKKARKHGLKVQAVMSFHAGGGNVGDGSCDIPLPDWVIKAGEEVDDEIFYTDKRGGRDHECLSLGCDHEPVLAGRTPLQTYADFVGEFSNQCKKYDLWGSTVTEICVGTGPCGELRYPSYQEKDGKWSYFGETLGGMGDLQLQRGLPGIGEFQCYDKYMMESLRQAAEEVNEEEWGDPPREGAGTANSAPWETEFFALTNSGGWLQPYGKFFMEWYSGMLIQHGADVIDAILPVAKASNGSGPTVDVAIKVAGIHWWYKSRSHAAEMTAGYYNHLKRDGYAPIAKMLGKRGVGLSFTCIEMSDDENPDPRHCSPEELVRQVIAAGEGEGLQVLAENALEGGIYNADALNRMLKNSKHFQRITLLRLKPYMFEPDEEGDTGMRVKQPLASFLAKFKQVKAKEPETAVA</sequence>
<dbReference type="InterPro" id="IPR001554">
    <property type="entry name" value="Glyco_hydro_14"/>
</dbReference>
<gene>
    <name evidence="5" type="ORF">WJX75_007969</name>
</gene>
<dbReference type="EMBL" id="JALJOT010000003">
    <property type="protein sequence ID" value="KAK9916856.1"/>
    <property type="molecule type" value="Genomic_DNA"/>
</dbReference>
<keyword evidence="4" id="KW-0378">Hydrolase</keyword>
<dbReference type="Pfam" id="PF01373">
    <property type="entry name" value="Glyco_hydro_14"/>
    <property type="match status" value="1"/>
</dbReference>
<accession>A0ABR2YYT6</accession>
<comment type="caution">
    <text evidence="5">The sequence shown here is derived from an EMBL/GenBank/DDBJ whole genome shotgun (WGS) entry which is preliminary data.</text>
</comment>
<dbReference type="EC" id="3.2.1.2" evidence="4"/>
<evidence type="ECO:0000256" key="3">
    <source>
        <dbReference type="ARBA" id="ARBA00023326"/>
    </source>
</evidence>
<evidence type="ECO:0000313" key="5">
    <source>
        <dbReference type="EMBL" id="KAK9916856.1"/>
    </source>
</evidence>
<keyword evidence="3 4" id="KW-0624">Polysaccharide degradation</keyword>
<dbReference type="PANTHER" id="PTHR31352:SF40">
    <property type="entry name" value="BETA-AMYLASE 6"/>
    <property type="match status" value="1"/>
</dbReference>